<sequence>LSEASFGTEPRQTPSDVDDHLSVVTTESFANDPGERSDEEWEPESREFQCAAGDERAADSDAYSDSFASAPDGSCSVDQPSASRLDPAVREGRKVSEEGVSQSSVSEFRSDVDVEGSMGLDGEEDDREQEEWGDASEGGYCGTESDGGSTYSDSFATAPDDSSSAPPSLPLSRSPSSLPSEPNGARPQDGGEDSGEGCVLSSLSSISAAAVQNGAGGTTGSILDGAVSDADVQTYSESFETAPESPPSAYSSSSAASAEIAAFQLAQSADAARLLRAVRAGGRLPSSSARRCDQLLRTRVVPDVDSRALARLTDALKRGRVCREWMGPLEEEKEAHVRGGMVPVGLVERVRIKAIVESMEVL</sequence>
<dbReference type="AlphaFoldDB" id="A0A4P9WE94"/>
<feature type="compositionally biased region" description="Low complexity" evidence="1">
    <location>
        <begin position="60"/>
        <end position="72"/>
    </location>
</feature>
<dbReference type="Proteomes" id="UP000269721">
    <property type="component" value="Unassembled WGS sequence"/>
</dbReference>
<evidence type="ECO:0000256" key="1">
    <source>
        <dbReference type="SAM" id="MobiDB-lite"/>
    </source>
</evidence>
<reference evidence="3" key="1">
    <citation type="journal article" date="2018" name="Nat. Microbiol.">
        <title>Leveraging single-cell genomics to expand the fungal tree of life.</title>
        <authorList>
            <person name="Ahrendt S.R."/>
            <person name="Quandt C.A."/>
            <person name="Ciobanu D."/>
            <person name="Clum A."/>
            <person name="Salamov A."/>
            <person name="Andreopoulos B."/>
            <person name="Cheng J.F."/>
            <person name="Woyke T."/>
            <person name="Pelin A."/>
            <person name="Henrissat B."/>
            <person name="Reynolds N.K."/>
            <person name="Benny G.L."/>
            <person name="Smith M.E."/>
            <person name="James T.Y."/>
            <person name="Grigoriev I.V."/>
        </authorList>
    </citation>
    <scope>NUCLEOTIDE SEQUENCE [LARGE SCALE GENOMIC DNA]</scope>
</reference>
<keyword evidence="3" id="KW-1185">Reference proteome</keyword>
<feature type="region of interest" description="Disordered" evidence="1">
    <location>
        <begin position="1"/>
        <end position="199"/>
    </location>
</feature>
<name>A0A4P9WE94_9FUNG</name>
<feature type="compositionally biased region" description="Basic and acidic residues" evidence="1">
    <location>
        <begin position="43"/>
        <end position="59"/>
    </location>
</feature>
<accession>A0A4P9WE94</accession>
<protein>
    <submittedName>
        <fullName evidence="2">Uncharacterized protein</fullName>
    </submittedName>
</protein>
<feature type="compositionally biased region" description="Low complexity" evidence="1">
    <location>
        <begin position="152"/>
        <end position="182"/>
    </location>
</feature>
<feature type="compositionally biased region" description="Low complexity" evidence="1">
    <location>
        <begin position="98"/>
        <end position="107"/>
    </location>
</feature>
<feature type="compositionally biased region" description="Basic and acidic residues" evidence="1">
    <location>
        <begin position="87"/>
        <end position="97"/>
    </location>
</feature>
<proteinExistence type="predicted"/>
<feature type="non-terminal residue" evidence="2">
    <location>
        <position position="1"/>
    </location>
</feature>
<evidence type="ECO:0000313" key="2">
    <source>
        <dbReference type="EMBL" id="RKO91039.1"/>
    </source>
</evidence>
<evidence type="ECO:0000313" key="3">
    <source>
        <dbReference type="Proteomes" id="UP000269721"/>
    </source>
</evidence>
<gene>
    <name evidence="2" type="ORF">BDK51DRAFT_48873</name>
</gene>
<feature type="compositionally biased region" description="Acidic residues" evidence="1">
    <location>
        <begin position="121"/>
        <end position="134"/>
    </location>
</feature>
<dbReference type="EMBL" id="KZ995260">
    <property type="protein sequence ID" value="RKO91039.1"/>
    <property type="molecule type" value="Genomic_DNA"/>
</dbReference>
<organism evidence="2 3">
    <name type="scientific">Blyttiomyces helicus</name>
    <dbReference type="NCBI Taxonomy" id="388810"/>
    <lineage>
        <taxon>Eukaryota</taxon>
        <taxon>Fungi</taxon>
        <taxon>Fungi incertae sedis</taxon>
        <taxon>Chytridiomycota</taxon>
        <taxon>Chytridiomycota incertae sedis</taxon>
        <taxon>Chytridiomycetes</taxon>
        <taxon>Chytridiomycetes incertae sedis</taxon>
        <taxon>Blyttiomyces</taxon>
    </lineage>
</organism>